<keyword evidence="4" id="KW-0539">Nucleus</keyword>
<feature type="compositionally biased region" description="Basic and acidic residues" evidence="5">
    <location>
        <begin position="56"/>
        <end position="70"/>
    </location>
</feature>
<evidence type="ECO:0000256" key="4">
    <source>
        <dbReference type="ARBA" id="ARBA00023242"/>
    </source>
</evidence>
<feature type="region of interest" description="Disordered" evidence="5">
    <location>
        <begin position="56"/>
        <end position="79"/>
    </location>
</feature>
<feature type="domain" description="Zn(2)-C6 fungal-type" evidence="6">
    <location>
        <begin position="9"/>
        <end position="37"/>
    </location>
</feature>
<organism evidence="7 8">
    <name type="scientific">Rhinocladiella mackenziei CBS 650.93</name>
    <dbReference type="NCBI Taxonomy" id="1442369"/>
    <lineage>
        <taxon>Eukaryota</taxon>
        <taxon>Fungi</taxon>
        <taxon>Dikarya</taxon>
        <taxon>Ascomycota</taxon>
        <taxon>Pezizomycotina</taxon>
        <taxon>Eurotiomycetes</taxon>
        <taxon>Chaetothyriomycetidae</taxon>
        <taxon>Chaetothyriales</taxon>
        <taxon>Herpotrichiellaceae</taxon>
        <taxon>Rhinocladiella</taxon>
    </lineage>
</organism>
<dbReference type="OrthoDB" id="4314040at2759"/>
<dbReference type="Pfam" id="PF00172">
    <property type="entry name" value="Zn_clus"/>
    <property type="match status" value="1"/>
</dbReference>
<evidence type="ECO:0000256" key="3">
    <source>
        <dbReference type="ARBA" id="ARBA00023163"/>
    </source>
</evidence>
<dbReference type="VEuPathDB" id="FungiDB:Z518_01710"/>
<dbReference type="InterPro" id="IPR001138">
    <property type="entry name" value="Zn2Cys6_DnaBD"/>
</dbReference>
<evidence type="ECO:0000259" key="6">
    <source>
        <dbReference type="PROSITE" id="PS50048"/>
    </source>
</evidence>
<keyword evidence="1" id="KW-0805">Transcription regulation</keyword>
<evidence type="ECO:0000256" key="2">
    <source>
        <dbReference type="ARBA" id="ARBA00023125"/>
    </source>
</evidence>
<dbReference type="PROSITE" id="PS00463">
    <property type="entry name" value="ZN2_CY6_FUNGAL_1"/>
    <property type="match status" value="1"/>
</dbReference>
<dbReference type="PROSITE" id="PS50048">
    <property type="entry name" value="ZN2_CY6_FUNGAL_2"/>
    <property type="match status" value="1"/>
</dbReference>
<dbReference type="SUPFAM" id="SSF57701">
    <property type="entry name" value="Zn2/Cys6 DNA-binding domain"/>
    <property type="match status" value="1"/>
</dbReference>
<dbReference type="Gene3D" id="4.10.240.10">
    <property type="entry name" value="Zn(2)-C6 fungal-type DNA-binding domain"/>
    <property type="match status" value="1"/>
</dbReference>
<dbReference type="InterPro" id="IPR036864">
    <property type="entry name" value="Zn2-C6_fun-type_DNA-bd_sf"/>
</dbReference>
<evidence type="ECO:0000313" key="7">
    <source>
        <dbReference type="EMBL" id="KIX10626.1"/>
    </source>
</evidence>
<dbReference type="HOGENOM" id="CLU_019524_3_0_1"/>
<dbReference type="GO" id="GO:0008270">
    <property type="term" value="F:zinc ion binding"/>
    <property type="evidence" value="ECO:0007669"/>
    <property type="project" value="InterPro"/>
</dbReference>
<dbReference type="SMART" id="SM00066">
    <property type="entry name" value="GAL4"/>
    <property type="match status" value="1"/>
</dbReference>
<evidence type="ECO:0000256" key="5">
    <source>
        <dbReference type="SAM" id="MobiDB-lite"/>
    </source>
</evidence>
<dbReference type="GO" id="GO:0003677">
    <property type="term" value="F:DNA binding"/>
    <property type="evidence" value="ECO:0007669"/>
    <property type="project" value="UniProtKB-KW"/>
</dbReference>
<dbReference type="GeneID" id="25289781"/>
<dbReference type="GO" id="GO:0000981">
    <property type="term" value="F:DNA-binding transcription factor activity, RNA polymerase II-specific"/>
    <property type="evidence" value="ECO:0007669"/>
    <property type="project" value="InterPro"/>
</dbReference>
<name>A0A0D2J4J6_9EURO</name>
<reference evidence="7 8" key="1">
    <citation type="submission" date="2015-01" db="EMBL/GenBank/DDBJ databases">
        <title>The Genome Sequence of Rhinocladiella mackenzie CBS 650.93.</title>
        <authorList>
            <consortium name="The Broad Institute Genomics Platform"/>
            <person name="Cuomo C."/>
            <person name="de Hoog S."/>
            <person name="Gorbushina A."/>
            <person name="Stielow B."/>
            <person name="Teixiera M."/>
            <person name="Abouelleil A."/>
            <person name="Chapman S.B."/>
            <person name="Priest M."/>
            <person name="Young S.K."/>
            <person name="Wortman J."/>
            <person name="Nusbaum C."/>
            <person name="Birren B."/>
        </authorList>
    </citation>
    <scope>NUCLEOTIDE SEQUENCE [LARGE SCALE GENOMIC DNA]</scope>
    <source>
        <strain evidence="7 8">CBS 650.93</strain>
    </source>
</reference>
<protein>
    <recommendedName>
        <fullName evidence="6">Zn(2)-C6 fungal-type domain-containing protein</fullName>
    </recommendedName>
</protein>
<dbReference type="AlphaFoldDB" id="A0A0D2J4J6"/>
<dbReference type="RefSeq" id="XP_013277762.1">
    <property type="nucleotide sequence ID" value="XM_013422308.1"/>
</dbReference>
<evidence type="ECO:0000313" key="8">
    <source>
        <dbReference type="Proteomes" id="UP000053617"/>
    </source>
</evidence>
<keyword evidence="3" id="KW-0804">Transcription</keyword>
<dbReference type="STRING" id="1442369.A0A0D2J4J6"/>
<dbReference type="InterPro" id="IPR053178">
    <property type="entry name" value="Osmoadaptation_assoc"/>
</dbReference>
<accession>A0A0D2J4J6</accession>
<keyword evidence="2" id="KW-0238">DNA-binding</keyword>
<sequence>MPGVPSGRACEACRQQKKKCDETTPCSRCSRLGIPCVGSGQRRFQFKDQSHRFQAAKIERSSSTHSDAEGRSSVGRVSSPPSNALTILVSGFAERVQPATNLKYNLIWAYGGFLLQVPKRLGSNEALDAAASCLITAHQRLIIAGGDVIPQALAKYSQALNALRKCLDDPVEACSANTLCAVMILLMCQMFIGLEGTRYTGHCEGAAKILKARGTRPYNPEDQFESVLLLTLRGPVLFEGLFNNRIHFTREDWETLVQNELDQRTGAGNMMNSLARVPPILERGRIALRDQQEDELRNLCRETKILYDPLKAPLRVAQANYLESAQKFRDLQSSPVQDMFSSPVMRLYGGHQRMYGLALLVQTILNGILRSLSLEHDVNLESESDCLIKEIVSLAEDATIFRPLGSCYMGLCLVLAWAGTADLETRLEAERLYKEYRSDFPLSQDASLELASMSSQLNSYNPLLPGDSFHP</sequence>
<dbReference type="Proteomes" id="UP000053617">
    <property type="component" value="Unassembled WGS sequence"/>
</dbReference>
<proteinExistence type="predicted"/>
<keyword evidence="8" id="KW-1185">Reference proteome</keyword>
<evidence type="ECO:0000256" key="1">
    <source>
        <dbReference type="ARBA" id="ARBA00023015"/>
    </source>
</evidence>
<dbReference type="PANTHER" id="PTHR38111:SF11">
    <property type="entry name" value="TRANSCRIPTION FACTOR DOMAIN-CONTAINING PROTEIN-RELATED"/>
    <property type="match status" value="1"/>
</dbReference>
<gene>
    <name evidence="7" type="ORF">Z518_01710</name>
</gene>
<dbReference type="EMBL" id="KN847475">
    <property type="protein sequence ID" value="KIX10626.1"/>
    <property type="molecule type" value="Genomic_DNA"/>
</dbReference>
<dbReference type="CDD" id="cd00067">
    <property type="entry name" value="GAL4"/>
    <property type="match status" value="1"/>
</dbReference>
<dbReference type="PANTHER" id="PTHR38111">
    <property type="entry name" value="ZN(2)-C6 FUNGAL-TYPE DOMAIN-CONTAINING PROTEIN-RELATED"/>
    <property type="match status" value="1"/>
</dbReference>